<dbReference type="FunFam" id="3.40.50.300:FF:000421">
    <property type="entry name" value="Branched-chain amino acid ABC transporter ATP-binding protein"/>
    <property type="match status" value="1"/>
</dbReference>
<keyword evidence="6" id="KW-1185">Reference proteome</keyword>
<evidence type="ECO:0000313" key="5">
    <source>
        <dbReference type="EMBL" id="MBG6088483.1"/>
    </source>
</evidence>
<dbReference type="EMBL" id="JADOUA010000001">
    <property type="protein sequence ID" value="MBG6088483.1"/>
    <property type="molecule type" value="Genomic_DNA"/>
</dbReference>
<dbReference type="CDD" id="cd03219">
    <property type="entry name" value="ABC_Mj1267_LivG_branched"/>
    <property type="match status" value="1"/>
</dbReference>
<dbReference type="GO" id="GO:1903805">
    <property type="term" value="P:L-valine import across plasma membrane"/>
    <property type="evidence" value="ECO:0007669"/>
    <property type="project" value="TreeGrafter"/>
</dbReference>
<dbReference type="PANTHER" id="PTHR45772">
    <property type="entry name" value="CONSERVED COMPONENT OF ABC TRANSPORTER FOR NATURAL AMINO ACIDS-RELATED"/>
    <property type="match status" value="1"/>
</dbReference>
<organism evidence="5 6">
    <name type="scientific">Actinomadura viridis</name>
    <dbReference type="NCBI Taxonomy" id="58110"/>
    <lineage>
        <taxon>Bacteria</taxon>
        <taxon>Bacillati</taxon>
        <taxon>Actinomycetota</taxon>
        <taxon>Actinomycetes</taxon>
        <taxon>Streptosporangiales</taxon>
        <taxon>Thermomonosporaceae</taxon>
        <taxon>Actinomadura</taxon>
    </lineage>
</organism>
<dbReference type="PROSITE" id="PS50893">
    <property type="entry name" value="ABC_TRANSPORTER_2"/>
    <property type="match status" value="1"/>
</dbReference>
<protein>
    <submittedName>
        <fullName evidence="5">Branched-chain amino acid transport system ATP-binding protein</fullName>
    </submittedName>
</protein>
<dbReference type="InterPro" id="IPR003593">
    <property type="entry name" value="AAA+_ATPase"/>
</dbReference>
<dbReference type="InterPro" id="IPR027417">
    <property type="entry name" value="P-loop_NTPase"/>
</dbReference>
<dbReference type="InterPro" id="IPR032823">
    <property type="entry name" value="BCA_ABC_TP_C"/>
</dbReference>
<feature type="domain" description="ABC transporter" evidence="4">
    <location>
        <begin position="20"/>
        <end position="267"/>
    </location>
</feature>
<gene>
    <name evidence="5" type="ORF">IW256_002596</name>
</gene>
<keyword evidence="1" id="KW-0813">Transport</keyword>
<dbReference type="GO" id="GO:0005304">
    <property type="term" value="F:L-valine transmembrane transporter activity"/>
    <property type="evidence" value="ECO:0007669"/>
    <property type="project" value="TreeGrafter"/>
</dbReference>
<reference evidence="5" key="1">
    <citation type="submission" date="2020-11" db="EMBL/GenBank/DDBJ databases">
        <title>Sequencing the genomes of 1000 actinobacteria strains.</title>
        <authorList>
            <person name="Klenk H.-P."/>
        </authorList>
    </citation>
    <scope>NUCLEOTIDE SEQUENCE</scope>
    <source>
        <strain evidence="5">DSM 43175</strain>
    </source>
</reference>
<dbReference type="Gene3D" id="3.40.50.300">
    <property type="entry name" value="P-loop containing nucleotide triphosphate hydrolases"/>
    <property type="match status" value="1"/>
</dbReference>
<dbReference type="GO" id="GO:0005886">
    <property type="term" value="C:plasma membrane"/>
    <property type="evidence" value="ECO:0007669"/>
    <property type="project" value="TreeGrafter"/>
</dbReference>
<dbReference type="Pfam" id="PF00005">
    <property type="entry name" value="ABC_tran"/>
    <property type="match status" value="1"/>
</dbReference>
<dbReference type="Pfam" id="PF12399">
    <property type="entry name" value="BCA_ABC_TP_C"/>
    <property type="match status" value="1"/>
</dbReference>
<evidence type="ECO:0000313" key="6">
    <source>
        <dbReference type="Proteomes" id="UP000614047"/>
    </source>
</evidence>
<dbReference type="GO" id="GO:0015188">
    <property type="term" value="F:L-isoleucine transmembrane transporter activity"/>
    <property type="evidence" value="ECO:0007669"/>
    <property type="project" value="TreeGrafter"/>
</dbReference>
<proteinExistence type="predicted"/>
<evidence type="ECO:0000256" key="3">
    <source>
        <dbReference type="ARBA" id="ARBA00022840"/>
    </source>
</evidence>
<sequence length="272" mass="29567">MSETTSKPEKKAGPVGEPLLELRKVTMRFGGVVAVNELELTVNKGEIFALIGPNGAGKTTVFNVTTGVYQPSSGDVVFDGGRLNGKKRFTVTKLGVARTFQNVRLFHNMTALENVMVGADAHHRTGFVGASLGLPWHRREEREGRAKARELLDFVGVSHRIDDAAKNLPYGDQRRLEIARALATDPKLLLLDEPAAGMNPAEKIALQELIRKIRDSGRTVLLIEHDMGLVMGISDRLAVLDFGQKIAEGLPVEVQNNPRVIEAYLGAPADAS</sequence>
<dbReference type="GO" id="GO:0005524">
    <property type="term" value="F:ATP binding"/>
    <property type="evidence" value="ECO:0007669"/>
    <property type="project" value="UniProtKB-KW"/>
</dbReference>
<accession>A0A931DH21</accession>
<name>A0A931DH21_9ACTN</name>
<dbReference type="GO" id="GO:0016887">
    <property type="term" value="F:ATP hydrolysis activity"/>
    <property type="evidence" value="ECO:0007669"/>
    <property type="project" value="InterPro"/>
</dbReference>
<dbReference type="PANTHER" id="PTHR45772:SF7">
    <property type="entry name" value="AMINO ACID ABC TRANSPORTER ATP-BINDING PROTEIN"/>
    <property type="match status" value="1"/>
</dbReference>
<dbReference type="GO" id="GO:1903806">
    <property type="term" value="P:L-isoleucine import across plasma membrane"/>
    <property type="evidence" value="ECO:0007669"/>
    <property type="project" value="TreeGrafter"/>
</dbReference>
<dbReference type="AlphaFoldDB" id="A0A931DH21"/>
<evidence type="ECO:0000256" key="1">
    <source>
        <dbReference type="ARBA" id="ARBA00022448"/>
    </source>
</evidence>
<dbReference type="Proteomes" id="UP000614047">
    <property type="component" value="Unassembled WGS sequence"/>
</dbReference>
<evidence type="ECO:0000259" key="4">
    <source>
        <dbReference type="PROSITE" id="PS50893"/>
    </source>
</evidence>
<dbReference type="GO" id="GO:0042941">
    <property type="term" value="P:D-alanine transmembrane transport"/>
    <property type="evidence" value="ECO:0007669"/>
    <property type="project" value="TreeGrafter"/>
</dbReference>
<comment type="caution">
    <text evidence="5">The sequence shown here is derived from an EMBL/GenBank/DDBJ whole genome shotgun (WGS) entry which is preliminary data.</text>
</comment>
<dbReference type="InterPro" id="IPR003439">
    <property type="entry name" value="ABC_transporter-like_ATP-bd"/>
</dbReference>
<keyword evidence="3 5" id="KW-0067">ATP-binding</keyword>
<dbReference type="GO" id="GO:0015192">
    <property type="term" value="F:L-phenylalanine transmembrane transporter activity"/>
    <property type="evidence" value="ECO:0007669"/>
    <property type="project" value="TreeGrafter"/>
</dbReference>
<dbReference type="InterPro" id="IPR051120">
    <property type="entry name" value="ABC_AA/LPS_Transport"/>
</dbReference>
<evidence type="ECO:0000256" key="2">
    <source>
        <dbReference type="ARBA" id="ARBA00022741"/>
    </source>
</evidence>
<dbReference type="GO" id="GO:0015808">
    <property type="term" value="P:L-alanine transport"/>
    <property type="evidence" value="ECO:0007669"/>
    <property type="project" value="TreeGrafter"/>
</dbReference>
<dbReference type="SUPFAM" id="SSF52540">
    <property type="entry name" value="P-loop containing nucleoside triphosphate hydrolases"/>
    <property type="match status" value="1"/>
</dbReference>
<keyword evidence="2" id="KW-0547">Nucleotide-binding</keyword>
<dbReference type="SMART" id="SM00382">
    <property type="entry name" value="AAA"/>
    <property type="match status" value="1"/>
</dbReference>
<dbReference type="RefSeq" id="WP_420535404.1">
    <property type="nucleotide sequence ID" value="NZ_BAABES010000005.1"/>
</dbReference>